<sequence length="757" mass="83320">MGLLALFSKKSYSDLTERDSLKTSAYDAAVALSPPIRGSYPVLGNGSKILEQFQRSHPNLANITHNSTPARSPILPRFRIDGSYGSSAERPSTAPSSQPGGTAGSLSLQSQPTSRSSQPSGRKYGPYKLPPKVATDIQASSIPFGPARSPGLVSTYSDSARSGESSRTKGYVDLLDAQSRIKPSDFYGRVQATGVKIYGEDVADRNRRENGPSHDTTKARGSPSDHVDAKWTSVISKDVDDDSDDELPRRPRIRHSVSSGLRSRYTSSHTTDSFPKRTSSRLPPRDVGEMPKAMSRTASARSERAARRKSMPSFTASVSPDLPRNPSSTRKSKGKDLDDFPISLRNRARAATVYEQEHTRANRYTKRQLLGPSHVEHESYHDFEKPLPALPPSRDLSRRRSVTHHNALVESRLLAKRQSLQSIHPLTRGEIYEDTYQKKISLQGAQLPKDRSPARRQLGSTTDLQDSFYNLPDQQPDHKSQITPSPANDTDNERQSGNTDHFRKQSMISLSSTSIKAHDIESTVPKRSSSLGHFRDWSLTSETATSTISSNPFRPQSGHTTSTSIDFSPMFPHENEDQSIPPVPDIPSWKSLQSMPREASVMPLPTPSRIAFKRQSSEFYLEDYASSNGGSTTPSRGSYEKDLLFSETDYGTFGHQTVGLPGLFDAATPASSTDLSTRQVPGDEIHGVSRLLRFPAFPNIGSHVSPEDQEQTYSSDDSMNFDIPKNRAGPTLRRTPALDQLSADKQSAGEEDGDSDF</sequence>
<protein>
    <submittedName>
        <fullName evidence="1">Uncharacterized protein</fullName>
    </submittedName>
</protein>
<keyword evidence="2" id="KW-1185">Reference proteome</keyword>
<accession>A0ACC1PKU0</accession>
<comment type="caution">
    <text evidence="1">The sequence shown here is derived from an EMBL/GenBank/DDBJ whole genome shotgun (WGS) entry which is preliminary data.</text>
</comment>
<proteinExistence type="predicted"/>
<evidence type="ECO:0000313" key="1">
    <source>
        <dbReference type="EMBL" id="KAJ2994055.1"/>
    </source>
</evidence>
<reference evidence="1" key="1">
    <citation type="submission" date="2022-10" db="EMBL/GenBank/DDBJ databases">
        <title>Genome Sequence of Xylaria curta.</title>
        <authorList>
            <person name="Buettner E."/>
        </authorList>
    </citation>
    <scope>NUCLEOTIDE SEQUENCE</scope>
    <source>
        <strain evidence="1">Babe10</strain>
    </source>
</reference>
<organism evidence="1 2">
    <name type="scientific">Xylaria curta</name>
    <dbReference type="NCBI Taxonomy" id="42375"/>
    <lineage>
        <taxon>Eukaryota</taxon>
        <taxon>Fungi</taxon>
        <taxon>Dikarya</taxon>
        <taxon>Ascomycota</taxon>
        <taxon>Pezizomycotina</taxon>
        <taxon>Sordariomycetes</taxon>
        <taxon>Xylariomycetidae</taxon>
        <taxon>Xylariales</taxon>
        <taxon>Xylariaceae</taxon>
        <taxon>Xylaria</taxon>
    </lineage>
</organism>
<dbReference type="Proteomes" id="UP001143856">
    <property type="component" value="Unassembled WGS sequence"/>
</dbReference>
<gene>
    <name evidence="1" type="ORF">NUW58_g1657</name>
</gene>
<evidence type="ECO:0000313" key="2">
    <source>
        <dbReference type="Proteomes" id="UP001143856"/>
    </source>
</evidence>
<dbReference type="EMBL" id="JAPDGR010000188">
    <property type="protein sequence ID" value="KAJ2994055.1"/>
    <property type="molecule type" value="Genomic_DNA"/>
</dbReference>
<name>A0ACC1PKU0_9PEZI</name>